<protein>
    <submittedName>
        <fullName evidence="1">Secreted protein</fullName>
    </submittedName>
</protein>
<name>A0A0N4XA63_HAEPC</name>
<evidence type="ECO:0000313" key="1">
    <source>
        <dbReference type="WBParaSite" id="HPLM_0002125801-mRNA-1"/>
    </source>
</evidence>
<accession>A0A0N4XA63</accession>
<organism evidence="1">
    <name type="scientific">Haemonchus placei</name>
    <name type="common">Barber's pole worm</name>
    <dbReference type="NCBI Taxonomy" id="6290"/>
    <lineage>
        <taxon>Eukaryota</taxon>
        <taxon>Metazoa</taxon>
        <taxon>Ecdysozoa</taxon>
        <taxon>Nematoda</taxon>
        <taxon>Chromadorea</taxon>
        <taxon>Rhabditida</taxon>
        <taxon>Rhabditina</taxon>
        <taxon>Rhabditomorpha</taxon>
        <taxon>Strongyloidea</taxon>
        <taxon>Trichostrongylidae</taxon>
        <taxon>Haemonchus</taxon>
    </lineage>
</organism>
<sequence>LVGAIRLVHSDHFQLFLRLGLTSVTSSYNDPLLCSALPYYEEPGWIPCSGSRREHCDSGRCRRLGKHRAAHCWLHLRIQATMVKHIKHGCRSGECYGQSK</sequence>
<reference evidence="1" key="1">
    <citation type="submission" date="2017-02" db="UniProtKB">
        <authorList>
            <consortium name="WormBaseParasite"/>
        </authorList>
    </citation>
    <scope>IDENTIFICATION</scope>
</reference>
<dbReference type="WBParaSite" id="HPLM_0002125801-mRNA-1">
    <property type="protein sequence ID" value="HPLM_0002125801-mRNA-1"/>
    <property type="gene ID" value="HPLM_0002125801"/>
</dbReference>
<proteinExistence type="predicted"/>
<dbReference type="AlphaFoldDB" id="A0A0N4XA63"/>